<dbReference type="PANTHER" id="PTHR45436:SF5">
    <property type="entry name" value="SENSOR HISTIDINE KINASE TRCS"/>
    <property type="match status" value="1"/>
</dbReference>
<feature type="region of interest" description="Disordered" evidence="6">
    <location>
        <begin position="390"/>
        <end position="461"/>
    </location>
</feature>
<keyword evidence="5 9" id="KW-0418">Kinase</keyword>
<dbReference type="GO" id="GO:0004673">
    <property type="term" value="F:protein histidine kinase activity"/>
    <property type="evidence" value="ECO:0007669"/>
    <property type="project" value="UniProtKB-EC"/>
</dbReference>
<evidence type="ECO:0000313" key="10">
    <source>
        <dbReference type="Proteomes" id="UP000249915"/>
    </source>
</evidence>
<dbReference type="AlphaFoldDB" id="A0A2V4BBS2"/>
<dbReference type="PANTHER" id="PTHR45436">
    <property type="entry name" value="SENSOR HISTIDINE KINASE YKOH"/>
    <property type="match status" value="1"/>
</dbReference>
<evidence type="ECO:0000256" key="7">
    <source>
        <dbReference type="SAM" id="Phobius"/>
    </source>
</evidence>
<evidence type="ECO:0000256" key="5">
    <source>
        <dbReference type="ARBA" id="ARBA00022777"/>
    </source>
</evidence>
<protein>
    <recommendedName>
        <fullName evidence="2">histidine kinase</fullName>
        <ecNumber evidence="2">2.7.13.3</ecNumber>
    </recommendedName>
</protein>
<dbReference type="SUPFAM" id="SSF55874">
    <property type="entry name" value="ATPase domain of HSP90 chaperone/DNA topoisomerase II/histidine kinase"/>
    <property type="match status" value="1"/>
</dbReference>
<dbReference type="GO" id="GO:0000160">
    <property type="term" value="P:phosphorelay signal transduction system"/>
    <property type="evidence" value="ECO:0007669"/>
    <property type="project" value="TreeGrafter"/>
</dbReference>
<dbReference type="Pfam" id="PF02518">
    <property type="entry name" value="HATPase_c"/>
    <property type="match status" value="1"/>
</dbReference>
<evidence type="ECO:0000256" key="4">
    <source>
        <dbReference type="ARBA" id="ARBA00022679"/>
    </source>
</evidence>
<name>A0A2V4BBS2_9PSEU</name>
<dbReference type="InterPro" id="IPR036890">
    <property type="entry name" value="HATPase_C_sf"/>
</dbReference>
<proteinExistence type="predicted"/>
<dbReference type="Proteomes" id="UP000249915">
    <property type="component" value="Unassembled WGS sequence"/>
</dbReference>
<keyword evidence="4" id="KW-0808">Transferase</keyword>
<evidence type="ECO:0000256" key="3">
    <source>
        <dbReference type="ARBA" id="ARBA00022553"/>
    </source>
</evidence>
<gene>
    <name evidence="9" type="ORF">BAY60_09610</name>
</gene>
<keyword evidence="3" id="KW-0597">Phosphoprotein</keyword>
<comment type="caution">
    <text evidence="9">The sequence shown here is derived from an EMBL/GenBank/DDBJ whole genome shotgun (WGS) entry which is preliminary data.</text>
</comment>
<dbReference type="EC" id="2.7.13.3" evidence="2"/>
<evidence type="ECO:0000256" key="2">
    <source>
        <dbReference type="ARBA" id="ARBA00012438"/>
    </source>
</evidence>
<evidence type="ECO:0000313" key="9">
    <source>
        <dbReference type="EMBL" id="PXY32844.1"/>
    </source>
</evidence>
<dbReference type="EMBL" id="MASW01000001">
    <property type="protein sequence ID" value="PXY32844.1"/>
    <property type="molecule type" value="Genomic_DNA"/>
</dbReference>
<reference evidence="9 10" key="1">
    <citation type="submission" date="2016-07" db="EMBL/GenBank/DDBJ databases">
        <title>Draft genome sequence of Prauserella muralis DSM 45305, isolated from a mould-covered wall in an indoor environment.</title>
        <authorList>
            <person name="Ruckert C."/>
            <person name="Albersmeier A."/>
            <person name="Jiang C.-L."/>
            <person name="Jiang Y."/>
            <person name="Kalinowski J."/>
            <person name="Schneider O."/>
            <person name="Winkler A."/>
            <person name="Zotchev S.B."/>
        </authorList>
    </citation>
    <scope>NUCLEOTIDE SEQUENCE [LARGE SCALE GENOMIC DNA]</scope>
    <source>
        <strain evidence="9 10">DSM 45305</strain>
    </source>
</reference>
<evidence type="ECO:0000256" key="1">
    <source>
        <dbReference type="ARBA" id="ARBA00000085"/>
    </source>
</evidence>
<evidence type="ECO:0000256" key="6">
    <source>
        <dbReference type="SAM" id="MobiDB-lite"/>
    </source>
</evidence>
<keyword evidence="10" id="KW-1185">Reference proteome</keyword>
<comment type="catalytic activity">
    <reaction evidence="1">
        <text>ATP + protein L-histidine = ADP + protein N-phospho-L-histidine.</text>
        <dbReference type="EC" id="2.7.13.3"/>
    </reaction>
</comment>
<dbReference type="InterPro" id="IPR003594">
    <property type="entry name" value="HATPase_dom"/>
</dbReference>
<sequence length="461" mass="48684">MLVLLVTVLVTGGVWVWATLQTPADHRLLVALAGGITAALLCAAATVAVYRDQQVRGARERVHTLEAGLAELADDTLPAAARRLREGAPAGTVLSELSLPDNETQQRIVELLTKEIGLGQRQRAAAMAACANAAGRVQALATSMLAELRDMENRHSEEVLGDLLKLDHSTAQAGRLADSIAVLTGARSGRRWTKPIVMESILRGAMSRIRAYQRVRVHSASQAAIVGYAAEDVMHALAELMDNATRFSAPTEEVHVYVEELHTGVVVTIEDGGLGMKPQALERAKKAVSATEPLDLTKLSGTRLGLAVVGCLARKHELHVFFRPSSRGGTGVVLRIPNHLVTQPRHDFRPTAPQSAAGLPRPSRDSGGHHAAPGAPASAGAVTAVLDGDERADGGSAQQPRTRSLPKRQRGQTLAGTPQPSQAPASQPPKPRTDAGARFGAFRQGTRAHKPDSGPSANQGS</sequence>
<feature type="transmembrane region" description="Helical" evidence="7">
    <location>
        <begin position="28"/>
        <end position="50"/>
    </location>
</feature>
<feature type="region of interest" description="Disordered" evidence="6">
    <location>
        <begin position="343"/>
        <end position="377"/>
    </location>
</feature>
<feature type="domain" description="Histidine kinase/HSP90-like ATPase" evidence="8">
    <location>
        <begin position="228"/>
        <end position="340"/>
    </location>
</feature>
<dbReference type="SMART" id="SM00387">
    <property type="entry name" value="HATPase_c"/>
    <property type="match status" value="1"/>
</dbReference>
<dbReference type="InterPro" id="IPR050428">
    <property type="entry name" value="TCS_sensor_his_kinase"/>
</dbReference>
<dbReference type="RefSeq" id="WP_211330290.1">
    <property type="nucleotide sequence ID" value="NZ_MASW01000001.1"/>
</dbReference>
<organism evidence="9 10">
    <name type="scientific">Prauserella muralis</name>
    <dbReference type="NCBI Taxonomy" id="588067"/>
    <lineage>
        <taxon>Bacteria</taxon>
        <taxon>Bacillati</taxon>
        <taxon>Actinomycetota</taxon>
        <taxon>Actinomycetes</taxon>
        <taxon>Pseudonocardiales</taxon>
        <taxon>Pseudonocardiaceae</taxon>
        <taxon>Prauserella</taxon>
    </lineage>
</organism>
<keyword evidence="7" id="KW-1133">Transmembrane helix</keyword>
<evidence type="ECO:0000259" key="8">
    <source>
        <dbReference type="SMART" id="SM00387"/>
    </source>
</evidence>
<keyword evidence="7" id="KW-0812">Transmembrane</keyword>
<dbReference type="Gene3D" id="3.30.565.10">
    <property type="entry name" value="Histidine kinase-like ATPase, C-terminal domain"/>
    <property type="match status" value="1"/>
</dbReference>
<keyword evidence="7" id="KW-0472">Membrane</keyword>
<dbReference type="GO" id="GO:0005886">
    <property type="term" value="C:plasma membrane"/>
    <property type="evidence" value="ECO:0007669"/>
    <property type="project" value="TreeGrafter"/>
</dbReference>
<accession>A0A2V4BBS2</accession>